<reference evidence="3" key="1">
    <citation type="submission" date="2019-08" db="EMBL/GenBank/DDBJ databases">
        <authorList>
            <person name="Kucharzyk K."/>
            <person name="Murdoch R.W."/>
            <person name="Higgins S."/>
            <person name="Loffler F."/>
        </authorList>
    </citation>
    <scope>NUCLEOTIDE SEQUENCE</scope>
</reference>
<dbReference type="GO" id="GO:0016853">
    <property type="term" value="F:isomerase activity"/>
    <property type="evidence" value="ECO:0007669"/>
    <property type="project" value="UniProtKB-KW"/>
</dbReference>
<dbReference type="PANTHER" id="PTHR13774">
    <property type="entry name" value="PHENAZINE BIOSYNTHESIS PROTEIN"/>
    <property type="match status" value="1"/>
</dbReference>
<keyword evidence="2 3" id="KW-0413">Isomerase</keyword>
<protein>
    <submittedName>
        <fullName evidence="3">Putative isomerase YddE</fullName>
        <ecNumber evidence="3">5.1.-.-</ecNumber>
    </submittedName>
</protein>
<dbReference type="GO" id="GO:0005737">
    <property type="term" value="C:cytoplasm"/>
    <property type="evidence" value="ECO:0007669"/>
    <property type="project" value="TreeGrafter"/>
</dbReference>
<gene>
    <name evidence="3" type="primary">yddE_13</name>
    <name evidence="3" type="ORF">SDC9_118106</name>
</gene>
<comment type="caution">
    <text evidence="3">The sequence shown here is derived from an EMBL/GenBank/DDBJ whole genome shotgun (WGS) entry which is preliminary data.</text>
</comment>
<dbReference type="Pfam" id="PF02567">
    <property type="entry name" value="PhzC-PhzF"/>
    <property type="match status" value="1"/>
</dbReference>
<sequence>MRLSMYQVDAFTDTLFHGNPAAIVPLEHWLPDETMQNIAAENNLSETAFFVPKETDYELRWFTPGGEVSLCGHATLATAFVIFHHLEPKRSNITFFTKGGILMVFREGDLLTMLFPPKETMRIPHPELLVQGLGKRPIEVQKGYNYLAVYETEEEIFALRPDFDILRKLDAHGVIVTARGRKVDFVSRYFAPKLGVNEDPVTGSAHCSLVPYWSKIMGKTEFTAYQLSFRGGKIICSNLGERIKLTGEAVLYSEGTIYIPD</sequence>
<evidence type="ECO:0000256" key="2">
    <source>
        <dbReference type="ARBA" id="ARBA00023235"/>
    </source>
</evidence>
<evidence type="ECO:0000256" key="1">
    <source>
        <dbReference type="ARBA" id="ARBA00008270"/>
    </source>
</evidence>
<dbReference type="PANTHER" id="PTHR13774:SF17">
    <property type="entry name" value="PHENAZINE BIOSYNTHESIS-LIKE DOMAIN-CONTAINING PROTEIN"/>
    <property type="match status" value="1"/>
</dbReference>
<dbReference type="PIRSF" id="PIRSF016184">
    <property type="entry name" value="PhzC_PhzF"/>
    <property type="match status" value="1"/>
</dbReference>
<name>A0A645C745_9ZZZZ</name>
<comment type="similarity">
    <text evidence="1">Belongs to the PhzF family.</text>
</comment>
<proteinExistence type="inferred from homology"/>
<evidence type="ECO:0000313" key="3">
    <source>
        <dbReference type="EMBL" id="MPM71143.1"/>
    </source>
</evidence>
<dbReference type="EC" id="5.1.-.-" evidence="3"/>
<dbReference type="NCBIfam" id="TIGR00654">
    <property type="entry name" value="PhzF_family"/>
    <property type="match status" value="1"/>
</dbReference>
<organism evidence="3">
    <name type="scientific">bioreactor metagenome</name>
    <dbReference type="NCBI Taxonomy" id="1076179"/>
    <lineage>
        <taxon>unclassified sequences</taxon>
        <taxon>metagenomes</taxon>
        <taxon>ecological metagenomes</taxon>
    </lineage>
</organism>
<accession>A0A645C745</accession>
<dbReference type="AlphaFoldDB" id="A0A645C745"/>
<dbReference type="EMBL" id="VSSQ01023927">
    <property type="protein sequence ID" value="MPM71143.1"/>
    <property type="molecule type" value="Genomic_DNA"/>
</dbReference>
<dbReference type="SUPFAM" id="SSF54506">
    <property type="entry name" value="Diaminopimelate epimerase-like"/>
    <property type="match status" value="1"/>
</dbReference>
<dbReference type="InterPro" id="IPR003719">
    <property type="entry name" value="Phenazine_PhzF-like"/>
</dbReference>
<dbReference type="Gene3D" id="3.10.310.10">
    <property type="entry name" value="Diaminopimelate Epimerase, Chain A, domain 1"/>
    <property type="match status" value="2"/>
</dbReference>